<dbReference type="Gene3D" id="3.30.565.10">
    <property type="entry name" value="Histidine kinase-like ATPase, C-terminal domain"/>
    <property type="match status" value="1"/>
</dbReference>
<dbReference type="EC" id="2.7.13.3" evidence="2"/>
<evidence type="ECO:0000256" key="4">
    <source>
        <dbReference type="ARBA" id="ARBA00022679"/>
    </source>
</evidence>
<keyword evidence="9" id="KW-0812">Transmembrane</keyword>
<feature type="signal peptide" evidence="10">
    <location>
        <begin position="1"/>
        <end position="26"/>
    </location>
</feature>
<name>A0ABU5EV17_9BACT</name>
<keyword evidence="8" id="KW-0902">Two-component regulatory system</keyword>
<dbReference type="InterPro" id="IPR005467">
    <property type="entry name" value="His_kinase_dom"/>
</dbReference>
<accession>A0ABU5EV17</accession>
<reference evidence="13" key="1">
    <citation type="journal article" date="2023" name="Mar. Drugs">
        <title>Gemmata algarum, a Novel Planctomycete Isolated from an Algal Mat, Displays Antimicrobial Activity.</title>
        <authorList>
            <person name="Kumar G."/>
            <person name="Kallscheuer N."/>
            <person name="Kashif M."/>
            <person name="Ahamad S."/>
            <person name="Jagadeeshwari U."/>
            <person name="Pannikurungottu S."/>
            <person name="Haufschild T."/>
            <person name="Kabuu M."/>
            <person name="Sasikala C."/>
            <person name="Jogler C."/>
            <person name="Ramana C."/>
        </authorList>
    </citation>
    <scope>NUCLEOTIDE SEQUENCE [LARGE SCALE GENOMIC DNA]</scope>
    <source>
        <strain evidence="13">JC673</strain>
    </source>
</reference>
<dbReference type="GO" id="GO:0005524">
    <property type="term" value="F:ATP binding"/>
    <property type="evidence" value="ECO:0007669"/>
    <property type="project" value="UniProtKB-KW"/>
</dbReference>
<keyword evidence="7 12" id="KW-0067">ATP-binding</keyword>
<evidence type="ECO:0000256" key="3">
    <source>
        <dbReference type="ARBA" id="ARBA00022553"/>
    </source>
</evidence>
<dbReference type="RefSeq" id="WP_261187798.1">
    <property type="nucleotide sequence ID" value="NZ_JAXBLV010000088.1"/>
</dbReference>
<evidence type="ECO:0000256" key="2">
    <source>
        <dbReference type="ARBA" id="ARBA00012438"/>
    </source>
</evidence>
<comment type="caution">
    <text evidence="12">The sequence shown here is derived from an EMBL/GenBank/DDBJ whole genome shotgun (WGS) entry which is preliminary data.</text>
</comment>
<dbReference type="PROSITE" id="PS50109">
    <property type="entry name" value="HIS_KIN"/>
    <property type="match status" value="1"/>
</dbReference>
<comment type="catalytic activity">
    <reaction evidence="1">
        <text>ATP + protein L-histidine = ADP + protein N-phospho-L-histidine.</text>
        <dbReference type="EC" id="2.7.13.3"/>
    </reaction>
</comment>
<dbReference type="PANTHER" id="PTHR43065">
    <property type="entry name" value="SENSOR HISTIDINE KINASE"/>
    <property type="match status" value="1"/>
</dbReference>
<dbReference type="PANTHER" id="PTHR43065:SF10">
    <property type="entry name" value="PEROXIDE STRESS-ACTIVATED HISTIDINE KINASE MAK3"/>
    <property type="match status" value="1"/>
</dbReference>
<dbReference type="InterPro" id="IPR003661">
    <property type="entry name" value="HisK_dim/P_dom"/>
</dbReference>
<dbReference type="Gene3D" id="1.10.287.130">
    <property type="match status" value="1"/>
</dbReference>
<dbReference type="SMART" id="SM00387">
    <property type="entry name" value="HATPase_c"/>
    <property type="match status" value="1"/>
</dbReference>
<keyword evidence="5" id="KW-0547">Nucleotide-binding</keyword>
<evidence type="ECO:0000256" key="7">
    <source>
        <dbReference type="ARBA" id="ARBA00022840"/>
    </source>
</evidence>
<evidence type="ECO:0000313" key="13">
    <source>
        <dbReference type="Proteomes" id="UP001272242"/>
    </source>
</evidence>
<evidence type="ECO:0000313" key="12">
    <source>
        <dbReference type="EMBL" id="MDY3559147.1"/>
    </source>
</evidence>
<evidence type="ECO:0000256" key="10">
    <source>
        <dbReference type="SAM" id="SignalP"/>
    </source>
</evidence>
<evidence type="ECO:0000256" key="5">
    <source>
        <dbReference type="ARBA" id="ARBA00022741"/>
    </source>
</evidence>
<keyword evidence="4" id="KW-0808">Transferase</keyword>
<feature type="chain" id="PRO_5047141054" description="histidine kinase" evidence="10">
    <location>
        <begin position="27"/>
        <end position="484"/>
    </location>
</feature>
<protein>
    <recommendedName>
        <fullName evidence="2">histidine kinase</fullName>
        <ecNumber evidence="2">2.7.13.3</ecNumber>
    </recommendedName>
</protein>
<dbReference type="Pfam" id="PF00512">
    <property type="entry name" value="HisKA"/>
    <property type="match status" value="1"/>
</dbReference>
<dbReference type="InterPro" id="IPR036890">
    <property type="entry name" value="HATPase_C_sf"/>
</dbReference>
<sequence>MNALRWRFLWPVLLGTLCLVALCAFAAVSLFHQQVTITGVLRENVSSRRAASDLRGCLNTLIALESNQIESVTDLHARALAYLADIRQLANHPREQELSAQLDDGFARYLKRWEAMPPKGAPEHARQVEAATQFLEAHVLYPCRDIEAFNDQRVEETTSQHERVLSRLAWGMAVVAGLGAVAGVVFGYGVARLLSQSIRRLQVQIRDAAGKLGPNQPEILLTGDPGFGGLHDELESLTARIEGVMQALHERELEVIRSEHLAAVGQLAAGVGHEIRNPLTSIKMLVQTGLEGGGPPQLSVEDLRIIEAEIRRMERSLQTFLEFARPPKLERRPTDLGAVLESVLGLVRGRAEQQRVATRLELPGAPVVLTADAGQLQQVFVNLVLNALDVMPTGGRLTVRARAAGGGIEVEVSDTGPGISKTMLPRLFVPFASSKDTGLGLGLVISRRIVEDHGGTMNAGNRAGGGASFFVRLPIEDGRAPVTP</sequence>
<gene>
    <name evidence="12" type="ORF">R5W23_006350</name>
</gene>
<dbReference type="InterPro" id="IPR004358">
    <property type="entry name" value="Sig_transdc_His_kin-like_C"/>
</dbReference>
<evidence type="ECO:0000256" key="9">
    <source>
        <dbReference type="SAM" id="Phobius"/>
    </source>
</evidence>
<dbReference type="Pfam" id="PF02518">
    <property type="entry name" value="HATPase_c"/>
    <property type="match status" value="1"/>
</dbReference>
<keyword evidence="6" id="KW-0418">Kinase</keyword>
<keyword evidence="10" id="KW-0732">Signal</keyword>
<dbReference type="Proteomes" id="UP001272242">
    <property type="component" value="Unassembled WGS sequence"/>
</dbReference>
<keyword evidence="9" id="KW-1133">Transmembrane helix</keyword>
<dbReference type="InterPro" id="IPR003594">
    <property type="entry name" value="HATPase_dom"/>
</dbReference>
<feature type="domain" description="Histidine kinase" evidence="11">
    <location>
        <begin position="270"/>
        <end position="477"/>
    </location>
</feature>
<keyword evidence="13" id="KW-1185">Reference proteome</keyword>
<dbReference type="CDD" id="cd00082">
    <property type="entry name" value="HisKA"/>
    <property type="match status" value="1"/>
</dbReference>
<organism evidence="12 13">
    <name type="scientific">Gemmata algarum</name>
    <dbReference type="NCBI Taxonomy" id="2975278"/>
    <lineage>
        <taxon>Bacteria</taxon>
        <taxon>Pseudomonadati</taxon>
        <taxon>Planctomycetota</taxon>
        <taxon>Planctomycetia</taxon>
        <taxon>Gemmatales</taxon>
        <taxon>Gemmataceae</taxon>
        <taxon>Gemmata</taxon>
    </lineage>
</organism>
<evidence type="ECO:0000256" key="6">
    <source>
        <dbReference type="ARBA" id="ARBA00022777"/>
    </source>
</evidence>
<dbReference type="SMART" id="SM00388">
    <property type="entry name" value="HisKA"/>
    <property type="match status" value="1"/>
</dbReference>
<dbReference type="SUPFAM" id="SSF55874">
    <property type="entry name" value="ATPase domain of HSP90 chaperone/DNA topoisomerase II/histidine kinase"/>
    <property type="match status" value="1"/>
</dbReference>
<proteinExistence type="predicted"/>
<keyword evidence="9" id="KW-0472">Membrane</keyword>
<dbReference type="EMBL" id="JAXBLV010000088">
    <property type="protein sequence ID" value="MDY3559147.1"/>
    <property type="molecule type" value="Genomic_DNA"/>
</dbReference>
<dbReference type="PRINTS" id="PR00344">
    <property type="entry name" value="BCTRLSENSOR"/>
</dbReference>
<evidence type="ECO:0000256" key="1">
    <source>
        <dbReference type="ARBA" id="ARBA00000085"/>
    </source>
</evidence>
<evidence type="ECO:0000256" key="8">
    <source>
        <dbReference type="ARBA" id="ARBA00023012"/>
    </source>
</evidence>
<dbReference type="InterPro" id="IPR036097">
    <property type="entry name" value="HisK_dim/P_sf"/>
</dbReference>
<feature type="transmembrane region" description="Helical" evidence="9">
    <location>
        <begin position="168"/>
        <end position="191"/>
    </location>
</feature>
<evidence type="ECO:0000259" key="11">
    <source>
        <dbReference type="PROSITE" id="PS50109"/>
    </source>
</evidence>
<keyword evidence="3" id="KW-0597">Phosphoprotein</keyword>
<dbReference type="SUPFAM" id="SSF47384">
    <property type="entry name" value="Homodimeric domain of signal transducing histidine kinase"/>
    <property type="match status" value="1"/>
</dbReference>